<accession>A0A9J6D7M1</accession>
<reference evidence="2" key="1">
    <citation type="journal article" date="2020" name="Cell">
        <title>Large-Scale Comparative Analyses of Tick Genomes Elucidate Their Genetic Diversity and Vector Capacities.</title>
        <authorList>
            <consortium name="Tick Genome and Microbiome Consortium (TIGMIC)"/>
            <person name="Jia N."/>
            <person name="Wang J."/>
            <person name="Shi W."/>
            <person name="Du L."/>
            <person name="Sun Y."/>
            <person name="Zhan W."/>
            <person name="Jiang J.F."/>
            <person name="Wang Q."/>
            <person name="Zhang B."/>
            <person name="Ji P."/>
            <person name="Bell-Sakyi L."/>
            <person name="Cui X.M."/>
            <person name="Yuan T.T."/>
            <person name="Jiang B.G."/>
            <person name="Yang W.F."/>
            <person name="Lam T.T."/>
            <person name="Chang Q.C."/>
            <person name="Ding S.J."/>
            <person name="Wang X.J."/>
            <person name="Zhu J.G."/>
            <person name="Ruan X.D."/>
            <person name="Zhao L."/>
            <person name="Wei J.T."/>
            <person name="Ye R.Z."/>
            <person name="Que T.C."/>
            <person name="Du C.H."/>
            <person name="Zhou Y.H."/>
            <person name="Cheng J.X."/>
            <person name="Dai P.F."/>
            <person name="Guo W.B."/>
            <person name="Han X.H."/>
            <person name="Huang E.J."/>
            <person name="Li L.F."/>
            <person name="Wei W."/>
            <person name="Gao Y.C."/>
            <person name="Liu J.Z."/>
            <person name="Shao H.Z."/>
            <person name="Wang X."/>
            <person name="Wang C.C."/>
            <person name="Yang T.C."/>
            <person name="Huo Q.B."/>
            <person name="Li W."/>
            <person name="Chen H.Y."/>
            <person name="Chen S.E."/>
            <person name="Zhou L.G."/>
            <person name="Ni X.B."/>
            <person name="Tian J.H."/>
            <person name="Sheng Y."/>
            <person name="Liu T."/>
            <person name="Pan Y.S."/>
            <person name="Xia L.Y."/>
            <person name="Li J."/>
            <person name="Zhao F."/>
            <person name="Cao W.C."/>
        </authorList>
    </citation>
    <scope>NUCLEOTIDE SEQUENCE</scope>
    <source>
        <strain evidence="2">Rmic-2018</strain>
    </source>
</reference>
<gene>
    <name evidence="2" type="ORF">HPB51_024441</name>
</gene>
<feature type="compositionally biased region" description="Low complexity" evidence="1">
    <location>
        <begin position="113"/>
        <end position="122"/>
    </location>
</feature>
<evidence type="ECO:0000313" key="2">
    <source>
        <dbReference type="EMBL" id="KAH8010056.1"/>
    </source>
</evidence>
<comment type="caution">
    <text evidence="2">The sequence shown here is derived from an EMBL/GenBank/DDBJ whole genome shotgun (WGS) entry which is preliminary data.</text>
</comment>
<dbReference type="Proteomes" id="UP000821866">
    <property type="component" value="Chromosome 9"/>
</dbReference>
<keyword evidence="3" id="KW-1185">Reference proteome</keyword>
<reference evidence="2" key="2">
    <citation type="submission" date="2021-09" db="EMBL/GenBank/DDBJ databases">
        <authorList>
            <person name="Jia N."/>
            <person name="Wang J."/>
            <person name="Shi W."/>
            <person name="Du L."/>
            <person name="Sun Y."/>
            <person name="Zhan W."/>
            <person name="Jiang J."/>
            <person name="Wang Q."/>
            <person name="Zhang B."/>
            <person name="Ji P."/>
            <person name="Sakyi L.B."/>
            <person name="Cui X."/>
            <person name="Yuan T."/>
            <person name="Jiang B."/>
            <person name="Yang W."/>
            <person name="Lam T.T.-Y."/>
            <person name="Chang Q."/>
            <person name="Ding S."/>
            <person name="Wang X."/>
            <person name="Zhu J."/>
            <person name="Ruan X."/>
            <person name="Zhao L."/>
            <person name="Wei J."/>
            <person name="Que T."/>
            <person name="Du C."/>
            <person name="Cheng J."/>
            <person name="Dai P."/>
            <person name="Han X."/>
            <person name="Huang E."/>
            <person name="Gao Y."/>
            <person name="Liu J."/>
            <person name="Shao H."/>
            <person name="Ye R."/>
            <person name="Li L."/>
            <person name="Wei W."/>
            <person name="Wang X."/>
            <person name="Wang C."/>
            <person name="Huo Q."/>
            <person name="Li W."/>
            <person name="Guo W."/>
            <person name="Chen H."/>
            <person name="Chen S."/>
            <person name="Zhou L."/>
            <person name="Zhou L."/>
            <person name="Ni X."/>
            <person name="Tian J."/>
            <person name="Zhou Y."/>
            <person name="Sheng Y."/>
            <person name="Liu T."/>
            <person name="Pan Y."/>
            <person name="Xia L."/>
            <person name="Li J."/>
            <person name="Zhao F."/>
            <person name="Cao W."/>
        </authorList>
    </citation>
    <scope>NUCLEOTIDE SEQUENCE</scope>
    <source>
        <strain evidence="2">Rmic-2018</strain>
        <tissue evidence="2">Larvae</tissue>
    </source>
</reference>
<organism evidence="2 3">
    <name type="scientific">Rhipicephalus microplus</name>
    <name type="common">Cattle tick</name>
    <name type="synonym">Boophilus microplus</name>
    <dbReference type="NCBI Taxonomy" id="6941"/>
    <lineage>
        <taxon>Eukaryota</taxon>
        <taxon>Metazoa</taxon>
        <taxon>Ecdysozoa</taxon>
        <taxon>Arthropoda</taxon>
        <taxon>Chelicerata</taxon>
        <taxon>Arachnida</taxon>
        <taxon>Acari</taxon>
        <taxon>Parasitiformes</taxon>
        <taxon>Ixodida</taxon>
        <taxon>Ixodoidea</taxon>
        <taxon>Ixodidae</taxon>
        <taxon>Rhipicephalinae</taxon>
        <taxon>Rhipicephalus</taxon>
        <taxon>Boophilus</taxon>
    </lineage>
</organism>
<protein>
    <submittedName>
        <fullName evidence="2">Uncharacterized protein</fullName>
    </submittedName>
</protein>
<dbReference type="AlphaFoldDB" id="A0A9J6D7M1"/>
<feature type="region of interest" description="Disordered" evidence="1">
    <location>
        <begin position="82"/>
        <end position="150"/>
    </location>
</feature>
<feature type="compositionally biased region" description="Basic and acidic residues" evidence="1">
    <location>
        <begin position="131"/>
        <end position="150"/>
    </location>
</feature>
<proteinExistence type="predicted"/>
<name>A0A9J6D7M1_RHIMP</name>
<feature type="compositionally biased region" description="Basic and acidic residues" evidence="1">
    <location>
        <begin position="97"/>
        <end position="111"/>
    </location>
</feature>
<evidence type="ECO:0000313" key="3">
    <source>
        <dbReference type="Proteomes" id="UP000821866"/>
    </source>
</evidence>
<evidence type="ECO:0000256" key="1">
    <source>
        <dbReference type="SAM" id="MobiDB-lite"/>
    </source>
</evidence>
<sequence>MRERIDRETWEALEMPGSDRPPRPSTFTGFFTFIRFLSLSIYADPPHPWSGEACLPPCRANRRDVTLFVSREVVFSLSTPTSGEALGLQRSDGAHISLRERGGGERPERGDPSLSTSSSSSSQRLPGRRTTKSERGKTEKAPKTETDREGGRAELGAALFSCCFVGRRLSSARLVLLAGARQRARTSSSDARRRLAVQANKPRGFSRFLSALANSSV</sequence>
<dbReference type="EMBL" id="JABSTU010000011">
    <property type="protein sequence ID" value="KAH8010056.1"/>
    <property type="molecule type" value="Genomic_DNA"/>
</dbReference>